<name>A0A7C3R4C0_9BACT</name>
<protein>
    <recommendedName>
        <fullName evidence="3">Cell division protein ZapA</fullName>
    </recommendedName>
</protein>
<accession>A0A7C3R4C0</accession>
<dbReference type="AlphaFoldDB" id="A0A7C3R4C0"/>
<reference evidence="2" key="1">
    <citation type="journal article" date="2020" name="mSystems">
        <title>Genome- and Community-Level Interaction Insights into Carbon Utilization and Element Cycling Functions of Hydrothermarchaeota in Hydrothermal Sediment.</title>
        <authorList>
            <person name="Zhou Z."/>
            <person name="Liu Y."/>
            <person name="Xu W."/>
            <person name="Pan J."/>
            <person name="Luo Z.H."/>
            <person name="Li M."/>
        </authorList>
    </citation>
    <scope>NUCLEOTIDE SEQUENCE [LARGE SCALE GENOMIC DNA]</scope>
    <source>
        <strain evidence="2">SpSt-902</strain>
    </source>
</reference>
<keyword evidence="1" id="KW-0175">Coiled coil</keyword>
<organism evidence="2">
    <name type="scientific">Leptospirillum ferriphilum</name>
    <dbReference type="NCBI Taxonomy" id="178606"/>
    <lineage>
        <taxon>Bacteria</taxon>
        <taxon>Pseudomonadati</taxon>
        <taxon>Nitrospirota</taxon>
        <taxon>Nitrospiria</taxon>
        <taxon>Nitrospirales</taxon>
        <taxon>Nitrospiraceae</taxon>
        <taxon>Leptospirillum</taxon>
    </lineage>
</organism>
<sequence>MAEKKKTEQVQVRVNSQLTLNVKGHFDPDLMAESGRQLGEILERRGGGDAGRGTHSLALLVAIEKIYENLEGRVRMKELEEMVERRDRLIEELDASLTSLEQNASSLLRQKG</sequence>
<feature type="coiled-coil region" evidence="1">
    <location>
        <begin position="76"/>
        <end position="110"/>
    </location>
</feature>
<evidence type="ECO:0000256" key="1">
    <source>
        <dbReference type="SAM" id="Coils"/>
    </source>
</evidence>
<evidence type="ECO:0000313" key="2">
    <source>
        <dbReference type="EMBL" id="HFT94013.1"/>
    </source>
</evidence>
<dbReference type="EMBL" id="DTMM01000184">
    <property type="protein sequence ID" value="HFT94013.1"/>
    <property type="molecule type" value="Genomic_DNA"/>
</dbReference>
<proteinExistence type="predicted"/>
<evidence type="ECO:0008006" key="3">
    <source>
        <dbReference type="Google" id="ProtNLM"/>
    </source>
</evidence>
<comment type="caution">
    <text evidence="2">The sequence shown here is derived from an EMBL/GenBank/DDBJ whole genome shotgun (WGS) entry which is preliminary data.</text>
</comment>
<gene>
    <name evidence="2" type="ORF">ENX03_08810</name>
</gene>